<organism evidence="2 3">
    <name type="scientific">Actinomadura sediminis</name>
    <dbReference type="NCBI Taxonomy" id="1038904"/>
    <lineage>
        <taxon>Bacteria</taxon>
        <taxon>Bacillati</taxon>
        <taxon>Actinomycetota</taxon>
        <taxon>Actinomycetes</taxon>
        <taxon>Streptosporangiales</taxon>
        <taxon>Thermomonosporaceae</taxon>
        <taxon>Actinomadura</taxon>
    </lineage>
</organism>
<protein>
    <submittedName>
        <fullName evidence="2">DUF4307 domain-containing protein</fullName>
    </submittedName>
</protein>
<proteinExistence type="predicted"/>
<dbReference type="Proteomes" id="UP001596972">
    <property type="component" value="Unassembled WGS sequence"/>
</dbReference>
<evidence type="ECO:0000313" key="3">
    <source>
        <dbReference type="Proteomes" id="UP001596972"/>
    </source>
</evidence>
<keyword evidence="1" id="KW-1133">Transmembrane helix</keyword>
<keyword evidence="1" id="KW-0812">Transmembrane</keyword>
<reference evidence="3" key="1">
    <citation type="journal article" date="2019" name="Int. J. Syst. Evol. Microbiol.">
        <title>The Global Catalogue of Microorganisms (GCM) 10K type strain sequencing project: providing services to taxonomists for standard genome sequencing and annotation.</title>
        <authorList>
            <consortium name="The Broad Institute Genomics Platform"/>
            <consortium name="The Broad Institute Genome Sequencing Center for Infectious Disease"/>
            <person name="Wu L."/>
            <person name="Ma J."/>
        </authorList>
    </citation>
    <scope>NUCLEOTIDE SEQUENCE [LARGE SCALE GENOMIC DNA]</scope>
    <source>
        <strain evidence="3">JCM 31202</strain>
    </source>
</reference>
<sequence>MATSVSEGAAPPGEPADRTRTVRGRIGLVVIGVLVALAAGGFGIIAGFAGSSTPGIASQTVAYDITPTTVKISYSVAKPEGDPVRCTLDAFDTDFNILAEKTIVVPAGKSGATGTETLRTPREATGARIHECAKTTG</sequence>
<name>A0ABW3EPC1_9ACTN</name>
<comment type="caution">
    <text evidence="2">The sequence shown here is derived from an EMBL/GenBank/DDBJ whole genome shotgun (WGS) entry which is preliminary data.</text>
</comment>
<evidence type="ECO:0000256" key="1">
    <source>
        <dbReference type="SAM" id="Phobius"/>
    </source>
</evidence>
<evidence type="ECO:0000313" key="2">
    <source>
        <dbReference type="EMBL" id="MFD0901641.1"/>
    </source>
</evidence>
<feature type="transmembrane region" description="Helical" evidence="1">
    <location>
        <begin position="26"/>
        <end position="49"/>
    </location>
</feature>
<dbReference type="Pfam" id="PF14155">
    <property type="entry name" value="DUF4307"/>
    <property type="match status" value="1"/>
</dbReference>
<gene>
    <name evidence="2" type="ORF">ACFQ11_14670</name>
</gene>
<dbReference type="InterPro" id="IPR025443">
    <property type="entry name" value="DUF4307"/>
</dbReference>
<keyword evidence="1" id="KW-0472">Membrane</keyword>
<accession>A0ABW3EPC1</accession>
<dbReference type="EMBL" id="JBHTJA010000023">
    <property type="protein sequence ID" value="MFD0901641.1"/>
    <property type="molecule type" value="Genomic_DNA"/>
</dbReference>
<keyword evidence="3" id="KW-1185">Reference proteome</keyword>
<dbReference type="RefSeq" id="WP_378298854.1">
    <property type="nucleotide sequence ID" value="NZ_JBHTJA010000023.1"/>
</dbReference>